<dbReference type="Gene3D" id="3.40.50.720">
    <property type="entry name" value="NAD(P)-binding Rossmann-like Domain"/>
    <property type="match status" value="1"/>
</dbReference>
<gene>
    <name evidence="2" type="ORF">AVDCRST_MAG75-968</name>
</gene>
<name>A0A6J4ND89_9ACTN</name>
<dbReference type="AlphaFoldDB" id="A0A6J4ND89"/>
<protein>
    <submittedName>
        <fullName evidence="2">Nucleoside-diphosphate-sugar epimerases</fullName>
    </submittedName>
</protein>
<evidence type="ECO:0000259" key="1">
    <source>
        <dbReference type="Pfam" id="PF01370"/>
    </source>
</evidence>
<sequence length="309" mass="33247">MTKTAKHLVVGAGPVGTETARLLAEAGHEVVVVTRSGARPDISGVGKVAADASDANTLTSLSLGATALYNCANPADYTIWERVWPPLAESLLTAAESSGATLVTASSLYGYGPCSEPMVEGQADRATDRKGRIRADMWVEARSRHHVGRVRAVEVRGSDYVGAGVGSNGHIPRQLPTARKGRTAWVMGSPDQPHTWTDVIDMARTLVAVAGREDSWGQVWHAPSNPPRTQREALTDVLAAEGKPAVAVRSYPRLVTAVGGRVSRLMRELNEMAYMFERPYEMSSSRTQEFLGMAPTPWPEVCRRTADGN</sequence>
<dbReference type="SUPFAM" id="SSF51735">
    <property type="entry name" value="NAD(P)-binding Rossmann-fold domains"/>
    <property type="match status" value="1"/>
</dbReference>
<feature type="domain" description="NAD-dependent epimerase/dehydratase" evidence="1">
    <location>
        <begin position="8"/>
        <end position="213"/>
    </location>
</feature>
<accession>A0A6J4ND89</accession>
<dbReference type="EMBL" id="CADCUO010000063">
    <property type="protein sequence ID" value="CAA9381159.1"/>
    <property type="molecule type" value="Genomic_DNA"/>
</dbReference>
<proteinExistence type="predicted"/>
<reference evidence="2" key="1">
    <citation type="submission" date="2020-02" db="EMBL/GenBank/DDBJ databases">
        <authorList>
            <person name="Meier V. D."/>
        </authorList>
    </citation>
    <scope>NUCLEOTIDE SEQUENCE</scope>
    <source>
        <strain evidence="2">AVDCRST_MAG75</strain>
    </source>
</reference>
<dbReference type="InterPro" id="IPR036291">
    <property type="entry name" value="NAD(P)-bd_dom_sf"/>
</dbReference>
<evidence type="ECO:0000313" key="2">
    <source>
        <dbReference type="EMBL" id="CAA9381159.1"/>
    </source>
</evidence>
<dbReference type="InterPro" id="IPR001509">
    <property type="entry name" value="Epimerase_deHydtase"/>
</dbReference>
<organism evidence="2">
    <name type="scientific">uncultured Propionibacteriaceae bacterium</name>
    <dbReference type="NCBI Taxonomy" id="257457"/>
    <lineage>
        <taxon>Bacteria</taxon>
        <taxon>Bacillati</taxon>
        <taxon>Actinomycetota</taxon>
        <taxon>Actinomycetes</taxon>
        <taxon>Propionibacteriales</taxon>
        <taxon>Propionibacteriaceae</taxon>
        <taxon>environmental samples</taxon>
    </lineage>
</organism>
<dbReference type="Pfam" id="PF01370">
    <property type="entry name" value="Epimerase"/>
    <property type="match status" value="1"/>
</dbReference>